<keyword evidence="10" id="KW-1185">Reference proteome</keyword>
<dbReference type="Pfam" id="PF07934">
    <property type="entry name" value="OGG_N"/>
    <property type="match status" value="1"/>
</dbReference>
<dbReference type="SMART" id="SM00478">
    <property type="entry name" value="ENDO3c"/>
    <property type="match status" value="1"/>
</dbReference>
<dbReference type="InterPro" id="IPR023170">
    <property type="entry name" value="HhH_base_excis_C"/>
</dbReference>
<keyword evidence="6" id="KW-0010">Activator</keyword>
<feature type="domain" description="HhH-GPD" evidence="8">
    <location>
        <begin position="203"/>
        <end position="368"/>
    </location>
</feature>
<dbReference type="Gene3D" id="3.30.310.20">
    <property type="entry name" value="DNA-3-methyladenine glycosylase AlkA, N-terminal domain"/>
    <property type="match status" value="1"/>
</dbReference>
<dbReference type="FunFam" id="1.10.340.30:FF:000004">
    <property type="entry name" value="DNA-3-methyladenine glycosylase II"/>
    <property type="match status" value="1"/>
</dbReference>
<accession>A0A5C4TDA7</accession>
<evidence type="ECO:0000256" key="3">
    <source>
        <dbReference type="ARBA" id="ARBA00012000"/>
    </source>
</evidence>
<dbReference type="SUPFAM" id="SSF48150">
    <property type="entry name" value="DNA-glycosylase"/>
    <property type="match status" value="1"/>
</dbReference>
<dbReference type="InterPro" id="IPR003265">
    <property type="entry name" value="HhH-GPD_domain"/>
</dbReference>
<dbReference type="Gene3D" id="3.40.10.10">
    <property type="entry name" value="DNA Methylphosphotriester Repair Domain"/>
    <property type="match status" value="1"/>
</dbReference>
<dbReference type="Proteomes" id="UP000307943">
    <property type="component" value="Unassembled WGS sequence"/>
</dbReference>
<dbReference type="GO" id="GO:0032993">
    <property type="term" value="C:protein-DNA complex"/>
    <property type="evidence" value="ECO:0007669"/>
    <property type="project" value="TreeGrafter"/>
</dbReference>
<evidence type="ECO:0000313" key="10">
    <source>
        <dbReference type="Proteomes" id="UP000307943"/>
    </source>
</evidence>
<comment type="similarity">
    <text evidence="2">Belongs to the alkylbase DNA glycosidase AlkA family.</text>
</comment>
<dbReference type="AlphaFoldDB" id="A0A5C4TDA7"/>
<dbReference type="Gene3D" id="1.10.1670.10">
    <property type="entry name" value="Helix-hairpin-Helix base-excision DNA repair enzymes (C-terminal)"/>
    <property type="match status" value="1"/>
</dbReference>
<dbReference type="GO" id="GO:0006307">
    <property type="term" value="P:DNA alkylation repair"/>
    <property type="evidence" value="ECO:0007669"/>
    <property type="project" value="TreeGrafter"/>
</dbReference>
<dbReference type="GO" id="GO:0006355">
    <property type="term" value="P:regulation of DNA-templated transcription"/>
    <property type="evidence" value="ECO:0007669"/>
    <property type="project" value="InterPro"/>
</dbReference>
<evidence type="ECO:0000256" key="7">
    <source>
        <dbReference type="ARBA" id="ARBA00023204"/>
    </source>
</evidence>
<dbReference type="GO" id="GO:0006289">
    <property type="term" value="P:nucleotide-excision repair"/>
    <property type="evidence" value="ECO:0007669"/>
    <property type="project" value="InterPro"/>
</dbReference>
<evidence type="ECO:0000256" key="4">
    <source>
        <dbReference type="ARBA" id="ARBA00022763"/>
    </source>
</evidence>
<dbReference type="InterPro" id="IPR012904">
    <property type="entry name" value="OGG_N"/>
</dbReference>
<proteinExistence type="inferred from homology"/>
<dbReference type="PANTHER" id="PTHR43003">
    <property type="entry name" value="DNA-3-METHYLADENINE GLYCOSYLASE"/>
    <property type="match status" value="1"/>
</dbReference>
<dbReference type="Pfam" id="PF02805">
    <property type="entry name" value="Ada_Zn_binding"/>
    <property type="match status" value="1"/>
</dbReference>
<dbReference type="OrthoDB" id="9785929at2"/>
<reference evidence="9 10" key="1">
    <citation type="submission" date="2019-05" db="EMBL/GenBank/DDBJ databases">
        <title>We sequenced the genome of Paenibacillus hemerocallicola KCTC 33185 for further insight into its adaptation and study the phylogeny of Paenibacillus.</title>
        <authorList>
            <person name="Narsing Rao M.P."/>
        </authorList>
    </citation>
    <scope>NUCLEOTIDE SEQUENCE [LARGE SCALE GENOMIC DNA]</scope>
    <source>
        <strain evidence="9 10">KCTC 33185</strain>
    </source>
</reference>
<dbReference type="GO" id="GO:0005737">
    <property type="term" value="C:cytoplasm"/>
    <property type="evidence" value="ECO:0007669"/>
    <property type="project" value="TreeGrafter"/>
</dbReference>
<dbReference type="InterPro" id="IPR037046">
    <property type="entry name" value="AlkA_N_sf"/>
</dbReference>
<dbReference type="InterPro" id="IPR035451">
    <property type="entry name" value="Ada-like_dom_sf"/>
</dbReference>
<evidence type="ECO:0000256" key="1">
    <source>
        <dbReference type="ARBA" id="ARBA00000086"/>
    </source>
</evidence>
<evidence type="ECO:0000256" key="2">
    <source>
        <dbReference type="ARBA" id="ARBA00010817"/>
    </source>
</evidence>
<keyword evidence="4" id="KW-0227">DNA damage</keyword>
<dbReference type="RefSeq" id="WP_139601549.1">
    <property type="nucleotide sequence ID" value="NZ_VDCQ01000007.1"/>
</dbReference>
<comment type="caution">
    <text evidence="9">The sequence shown here is derived from an EMBL/GenBank/DDBJ whole genome shotgun (WGS) entry which is preliminary data.</text>
</comment>
<dbReference type="Pfam" id="PF00730">
    <property type="entry name" value="HhH-GPD"/>
    <property type="match status" value="1"/>
</dbReference>
<dbReference type="GO" id="GO:0008534">
    <property type="term" value="F:oxidized purine nucleobase lesion DNA N-glycosylase activity"/>
    <property type="evidence" value="ECO:0007669"/>
    <property type="project" value="InterPro"/>
</dbReference>
<organism evidence="9 10">
    <name type="scientific">Paenibacillus hemerocallicola</name>
    <dbReference type="NCBI Taxonomy" id="1172614"/>
    <lineage>
        <taxon>Bacteria</taxon>
        <taxon>Bacillati</taxon>
        <taxon>Bacillota</taxon>
        <taxon>Bacilli</taxon>
        <taxon>Bacillales</taxon>
        <taxon>Paenibacillaceae</taxon>
        <taxon>Paenibacillus</taxon>
    </lineage>
</organism>
<dbReference type="EC" id="3.2.2.21" evidence="3"/>
<dbReference type="InterPro" id="IPR000035">
    <property type="entry name" value="Alkylbase_DNA_glycsylse_CS"/>
</dbReference>
<dbReference type="GO" id="GO:0008270">
    <property type="term" value="F:zinc ion binding"/>
    <property type="evidence" value="ECO:0007669"/>
    <property type="project" value="InterPro"/>
</dbReference>
<evidence type="ECO:0000256" key="5">
    <source>
        <dbReference type="ARBA" id="ARBA00022801"/>
    </source>
</evidence>
<dbReference type="GO" id="GO:0008725">
    <property type="term" value="F:DNA-3-methyladenine glycosylase activity"/>
    <property type="evidence" value="ECO:0007669"/>
    <property type="project" value="TreeGrafter"/>
</dbReference>
<keyword evidence="7" id="KW-0234">DNA repair</keyword>
<name>A0A5C4TDA7_9BACL</name>
<dbReference type="EMBL" id="VDCQ01000007">
    <property type="protein sequence ID" value="TNJ67064.1"/>
    <property type="molecule type" value="Genomic_DNA"/>
</dbReference>
<dbReference type="GO" id="GO:0008168">
    <property type="term" value="F:methyltransferase activity"/>
    <property type="evidence" value="ECO:0007669"/>
    <property type="project" value="InterPro"/>
</dbReference>
<dbReference type="InterPro" id="IPR004026">
    <property type="entry name" value="Ada_DNA_repair_Zn-bd"/>
</dbReference>
<evidence type="ECO:0000259" key="8">
    <source>
        <dbReference type="SMART" id="SM00478"/>
    </source>
</evidence>
<comment type="catalytic activity">
    <reaction evidence="1">
        <text>Hydrolysis of alkylated DNA, releasing 3-methyladenine, 3-methylguanine, 7-methylguanine and 7-methyladenine.</text>
        <dbReference type="EC" id="3.2.2.21"/>
    </reaction>
</comment>
<dbReference type="GO" id="GO:0032131">
    <property type="term" value="F:alkylated DNA binding"/>
    <property type="evidence" value="ECO:0007669"/>
    <property type="project" value="TreeGrafter"/>
</dbReference>
<keyword evidence="5" id="KW-0378">Hydrolase</keyword>
<dbReference type="SUPFAM" id="SSF57884">
    <property type="entry name" value="Ada DNA repair protein, N-terminal domain (N-Ada 10)"/>
    <property type="match status" value="1"/>
</dbReference>
<dbReference type="Gene3D" id="1.10.340.30">
    <property type="entry name" value="Hypothetical protein, domain 2"/>
    <property type="match status" value="1"/>
</dbReference>
<gene>
    <name evidence="9" type="ORF">FE784_07345</name>
</gene>
<dbReference type="GO" id="GO:0043916">
    <property type="term" value="F:DNA-7-methylguanine glycosylase activity"/>
    <property type="evidence" value="ECO:0007669"/>
    <property type="project" value="TreeGrafter"/>
</dbReference>
<dbReference type="GO" id="GO:0006285">
    <property type="term" value="P:base-excision repair, AP site formation"/>
    <property type="evidence" value="ECO:0007669"/>
    <property type="project" value="TreeGrafter"/>
</dbReference>
<sequence>MTESADYPEWDAPYFTGVATMRVYCFPWCSGQPKPENAIRFRSRSEAELAGYRPCKNCCSGLPHGSWEDRKQELRLATPEPFSFAENVRYLSNASNECLFHSKNGRIYKAIPIERETPVVEISADRDSEITVRFIGNTAPSRKWVRAAVARYVRDWFDLDTDLLPFYELAKTDTLLQPAVRQFHGLRNMGIPDLFEAICWGIIGQQINLAFAYTLKRRLVETFGRRVDCEGETYWIFPSAHEIAALKVEDLDVLRMTVKKCEYLIGVAGLMAEGKLTKELLLRTGTYKKAEKQLVGIRGIGPWTANYVLMRCLRMPSAFPIDDVGLHNAIKHLTGAERKPTKEELVKLSAAWTNWESYATFYLWRFLY</sequence>
<dbReference type="PANTHER" id="PTHR43003:SF12">
    <property type="entry name" value="DNA-3-METHYLADENINE GLYCOSYLASE"/>
    <property type="match status" value="1"/>
</dbReference>
<dbReference type="InterPro" id="IPR011257">
    <property type="entry name" value="DNA_glycosylase"/>
</dbReference>
<evidence type="ECO:0000313" key="9">
    <source>
        <dbReference type="EMBL" id="TNJ67064.1"/>
    </source>
</evidence>
<dbReference type="PROSITE" id="PS00516">
    <property type="entry name" value="ALKYLBASE_DNA_GLYCOS"/>
    <property type="match status" value="1"/>
</dbReference>
<protein>
    <recommendedName>
        <fullName evidence="3">DNA-3-methyladenine glycosylase II</fullName>
        <ecNumber evidence="3">3.2.2.21</ecNumber>
    </recommendedName>
</protein>
<dbReference type="CDD" id="cd00056">
    <property type="entry name" value="ENDO3c"/>
    <property type="match status" value="1"/>
</dbReference>
<dbReference type="InterPro" id="IPR051912">
    <property type="entry name" value="Alkylbase_DNA_Glycosylase/TA"/>
</dbReference>
<evidence type="ECO:0000256" key="6">
    <source>
        <dbReference type="ARBA" id="ARBA00023159"/>
    </source>
</evidence>